<feature type="transmembrane region" description="Helical" evidence="6">
    <location>
        <begin position="441"/>
        <end position="461"/>
    </location>
</feature>
<dbReference type="Proteomes" id="UP000053789">
    <property type="component" value="Unassembled WGS sequence"/>
</dbReference>
<comment type="subcellular location">
    <subcellularLocation>
        <location evidence="1">Membrane</location>
        <topology evidence="1">Multi-pass membrane protein</topology>
    </subcellularLocation>
</comment>
<evidence type="ECO:0000256" key="3">
    <source>
        <dbReference type="ARBA" id="ARBA00022692"/>
    </source>
</evidence>
<feature type="transmembrane region" description="Helical" evidence="6">
    <location>
        <begin position="401"/>
        <end position="420"/>
    </location>
</feature>
<dbReference type="OrthoDB" id="2417308at2759"/>
<dbReference type="Gene3D" id="1.20.1740.10">
    <property type="entry name" value="Amino acid/polyamine transporter I"/>
    <property type="match status" value="1"/>
</dbReference>
<gene>
    <name evidence="7" type="ORF">Z519_02160</name>
</gene>
<organism evidence="7 8">
    <name type="scientific">Cladophialophora bantiana (strain ATCC 10958 / CBS 173.52 / CDC B-1940 / NIH 8579)</name>
    <name type="common">Xylohypha bantiana</name>
    <dbReference type="NCBI Taxonomy" id="1442370"/>
    <lineage>
        <taxon>Eukaryota</taxon>
        <taxon>Fungi</taxon>
        <taxon>Dikarya</taxon>
        <taxon>Ascomycota</taxon>
        <taxon>Pezizomycotina</taxon>
        <taxon>Eurotiomycetes</taxon>
        <taxon>Chaetothyriomycetidae</taxon>
        <taxon>Chaetothyriales</taxon>
        <taxon>Herpotrichiellaceae</taxon>
        <taxon>Cladophialophora</taxon>
    </lineage>
</organism>
<keyword evidence="8" id="KW-1185">Reference proteome</keyword>
<feature type="transmembrane region" description="Helical" evidence="6">
    <location>
        <begin position="234"/>
        <end position="251"/>
    </location>
</feature>
<dbReference type="EMBL" id="KN846982">
    <property type="protein sequence ID" value="KIW96769.1"/>
    <property type="molecule type" value="Genomic_DNA"/>
</dbReference>
<dbReference type="GO" id="GO:0016020">
    <property type="term" value="C:membrane"/>
    <property type="evidence" value="ECO:0007669"/>
    <property type="project" value="UniProtKB-SubCell"/>
</dbReference>
<dbReference type="GO" id="GO:0022857">
    <property type="term" value="F:transmembrane transporter activity"/>
    <property type="evidence" value="ECO:0007669"/>
    <property type="project" value="InterPro"/>
</dbReference>
<keyword evidence="3 6" id="KW-0812">Transmembrane</keyword>
<feature type="transmembrane region" description="Helical" evidence="6">
    <location>
        <begin position="377"/>
        <end position="395"/>
    </location>
</feature>
<feature type="transmembrane region" description="Helical" evidence="6">
    <location>
        <begin position="321"/>
        <end position="339"/>
    </location>
</feature>
<keyword evidence="5 6" id="KW-0472">Membrane</keyword>
<protein>
    <recommendedName>
        <fullName evidence="9">Amino acid permease/ SLC12A domain-containing protein</fullName>
    </recommendedName>
</protein>
<evidence type="ECO:0000256" key="4">
    <source>
        <dbReference type="ARBA" id="ARBA00022989"/>
    </source>
</evidence>
<keyword evidence="4 6" id="KW-1133">Transmembrane helix</keyword>
<feature type="transmembrane region" description="Helical" evidence="6">
    <location>
        <begin position="161"/>
        <end position="181"/>
    </location>
</feature>
<evidence type="ECO:0008006" key="9">
    <source>
        <dbReference type="Google" id="ProtNLM"/>
    </source>
</evidence>
<evidence type="ECO:0000256" key="6">
    <source>
        <dbReference type="SAM" id="Phobius"/>
    </source>
</evidence>
<feature type="transmembrane region" description="Helical" evidence="6">
    <location>
        <begin position="127"/>
        <end position="149"/>
    </location>
</feature>
<dbReference type="HOGENOM" id="CLU_004495_2_1_1"/>
<feature type="transmembrane region" description="Helical" evidence="6">
    <location>
        <begin position="70"/>
        <end position="93"/>
    </location>
</feature>
<accession>A0A0D2IJ16</accession>
<evidence type="ECO:0000313" key="7">
    <source>
        <dbReference type="EMBL" id="KIW96769.1"/>
    </source>
</evidence>
<dbReference type="GeneID" id="27695088"/>
<reference evidence="7" key="1">
    <citation type="submission" date="2015-01" db="EMBL/GenBank/DDBJ databases">
        <title>The Genome Sequence of Cladophialophora bantiana CBS 173.52.</title>
        <authorList>
            <consortium name="The Broad Institute Genomics Platform"/>
            <person name="Cuomo C."/>
            <person name="de Hoog S."/>
            <person name="Gorbushina A."/>
            <person name="Stielow B."/>
            <person name="Teixiera M."/>
            <person name="Abouelleil A."/>
            <person name="Chapman S.B."/>
            <person name="Priest M."/>
            <person name="Young S.K."/>
            <person name="Wortman J."/>
            <person name="Nusbaum C."/>
            <person name="Birren B."/>
        </authorList>
    </citation>
    <scope>NUCLEOTIDE SEQUENCE [LARGE SCALE GENOMIC DNA]</scope>
    <source>
        <strain evidence="7">CBS 173.52</strain>
    </source>
</reference>
<dbReference type="VEuPathDB" id="FungiDB:Z519_02160"/>
<evidence type="ECO:0000313" key="8">
    <source>
        <dbReference type="Proteomes" id="UP000053789"/>
    </source>
</evidence>
<evidence type="ECO:0000256" key="1">
    <source>
        <dbReference type="ARBA" id="ARBA00004141"/>
    </source>
</evidence>
<sequence length="526" mass="58734">MSKSMAAEEIPSEVVRDSDALHLAQLGYKQELDRNFSQWTLISFGVTLSATWVAIGGALGTGIYNGGPPGIVYGFILVFFGQCFVGATIAEFASSYPTTGGMYHWTAMLAPEKYAPTLSYITGWNTVLAYIVSVASVTCVSGQQIVALAGIAKEDLVVQRWHSFLTMELLNLVTLIMVVFFNKIFPLLNGVGLWWFLSSLVIISVTVLAMTPGFRSPHDVFVEFINNTGWSTNGMAFITGIVNPLFAISVLDSTCHISEEVPEPEKNVPKAVLYTLIAALVEGWLFMMVIFFSYQDLDLILENPWELPIAELFHQATGTRAGTFGLTFLLMVSGLWTVWNCQLSQGRIYWSFARDNAVPMSRFFSHVDSNLKVPVRAHLLCAFIVALLGLLYMWAETAFAAFISSANIFFNITYLIPLVVNIVRQRRSLVPGWFYMRRFGMLINIIAMVWLLFLIACLGLPYVMPVTPENMNYTWVIVGGGLLFEVVLFAFKRREYRGPVLKGLEVVMESEEVLDVHDSDNPKKKI</sequence>
<feature type="transmembrane region" description="Helical" evidence="6">
    <location>
        <begin position="193"/>
        <end position="214"/>
    </location>
</feature>
<evidence type="ECO:0000256" key="2">
    <source>
        <dbReference type="ARBA" id="ARBA00022448"/>
    </source>
</evidence>
<feature type="transmembrane region" description="Helical" evidence="6">
    <location>
        <begin position="271"/>
        <end position="294"/>
    </location>
</feature>
<feature type="transmembrane region" description="Helical" evidence="6">
    <location>
        <begin position="473"/>
        <end position="491"/>
    </location>
</feature>
<proteinExistence type="predicted"/>
<dbReference type="RefSeq" id="XP_016623438.1">
    <property type="nucleotide sequence ID" value="XM_016759917.1"/>
</dbReference>
<dbReference type="AlphaFoldDB" id="A0A0D2IJ16"/>
<dbReference type="InterPro" id="IPR002293">
    <property type="entry name" value="AA/rel_permease1"/>
</dbReference>
<feature type="transmembrane region" description="Helical" evidence="6">
    <location>
        <begin position="39"/>
        <end position="64"/>
    </location>
</feature>
<dbReference type="PIRSF" id="PIRSF006060">
    <property type="entry name" value="AA_transporter"/>
    <property type="match status" value="1"/>
</dbReference>
<keyword evidence="2" id="KW-0813">Transport</keyword>
<dbReference type="Pfam" id="PF13520">
    <property type="entry name" value="AA_permease_2"/>
    <property type="match status" value="1"/>
</dbReference>
<dbReference type="PANTHER" id="PTHR45649">
    <property type="entry name" value="AMINO-ACID PERMEASE BAT1"/>
    <property type="match status" value="1"/>
</dbReference>
<evidence type="ECO:0000256" key="5">
    <source>
        <dbReference type="ARBA" id="ARBA00023136"/>
    </source>
</evidence>
<name>A0A0D2IJ16_CLAB1</name>
<dbReference type="PANTHER" id="PTHR45649:SF20">
    <property type="entry name" value="TRANSPORTER, PUTATIVE (EUROFUNG)-RELATED"/>
    <property type="match status" value="1"/>
</dbReference>